<proteinExistence type="predicted"/>
<feature type="region of interest" description="Disordered" evidence="1">
    <location>
        <begin position="712"/>
        <end position="732"/>
    </location>
</feature>
<gene>
    <name evidence="3" type="ORF">SAMN04489759_101536</name>
</gene>
<dbReference type="SUPFAM" id="SSF52980">
    <property type="entry name" value="Restriction endonuclease-like"/>
    <property type="match status" value="1"/>
</dbReference>
<sequence length="1003" mass="110365">MWAIPAASLWPKACWRMQMFEPQGTPRVFGLAPGVDFPRGLVRGLCDRLEDSPPEAMARVELIVNTNRMARRLRHDFDAGPAGFLPRVRLITDLDALAPGVALPAPTPPLQRRLELIQLVSRLLDAAPDLAPRASLYALSDSLAGLIDEMQGEGVSPETVAGLDVGNLSAHWERAQRFLAIAHDYLGQTTTRPDAEARRRQLVARIITRWQDNPPQHPVILAGSTGSRGTTALLMEAVARLPQGAIILPGFDFEMPTAVWNELDQALLAEDHPQYRFRKLMNMLEVSRGAVEPWCEMPPVSAARNKLLSLSLRPAPVTHAWLNEGPKLEDLSRATADITLIEAPTPRVEALAIALRLRQAAEDGVKAALITPDRMLTRQVTAALDRWNILPDDSAGMPLQLSPPGRFLRHVAALFVRKLDAEALLTLLKHPLTHSGAGRNFHQLYTQRLEAEIRRHGLPYPSAEGLAEIPERAAKRMEDPSGFRDWIAWVGETFPGHDAPGERPLPDCVATHLALAERIAAGASADPDHLLWQHGAGISAEAVMANLTEHAVHGGAMNAADYADLLGALLSQEEVREADTPHPDIMIWGTMEARVQGADLVILGGLNEGTWPEAPPPDPWLNRQMREKAGLLLPERRIGLSAHDYQQAIASPEVWITRAIRSDEAEMVPSRWLNRLGNLLGGLGDTGGPEAWRAMQQRGARWLDQVSALEAVERTPPAPRPSPRPPRAARPRKLSVTEIKTLIRDPYAVYAKHSLKLRAINPLVQSPDAPVRGIILHRIMEDFVKLVARDPARLTRETLLDVAAQVLEDEAPWPAARAMWLARIDRIADWFISREHSRAAFSSPVAFEQGARGSYTFADLGFTLSGFADRIDQTDDGDVLIYDYKTGTPPGKKEQRLFDKQLLIEAAMVERGGFPEVGVAHVAHAAFIGLGSKPVEVPAPLDEENPQEVLAGLHALLSRYLDEGQGFTARRMVQTDAFAGNYDQLARFGEWDGTTVAKPEDLE</sequence>
<evidence type="ECO:0000313" key="3">
    <source>
        <dbReference type="EMBL" id="SDF18364.1"/>
    </source>
</evidence>
<reference evidence="4" key="1">
    <citation type="submission" date="2016-10" db="EMBL/GenBank/DDBJ databases">
        <authorList>
            <person name="Varghese N."/>
            <person name="Submissions S."/>
        </authorList>
    </citation>
    <scope>NUCLEOTIDE SEQUENCE [LARGE SCALE GENOMIC DNA]</scope>
    <source>
        <strain evidence="4">DSM 16477</strain>
    </source>
</reference>
<dbReference type="EMBL" id="FNBP01000001">
    <property type="protein sequence ID" value="SDF18364.1"/>
    <property type="molecule type" value="Genomic_DNA"/>
</dbReference>
<dbReference type="AlphaFoldDB" id="A0A1G7J0N7"/>
<name>A0A1G7J0N7_9RHOB</name>
<dbReference type="InterPro" id="IPR027417">
    <property type="entry name" value="P-loop_NTPase"/>
</dbReference>
<dbReference type="InterPro" id="IPR011604">
    <property type="entry name" value="PDDEXK-like_dom_sf"/>
</dbReference>
<dbReference type="Proteomes" id="UP000199399">
    <property type="component" value="Unassembled WGS sequence"/>
</dbReference>
<protein>
    <submittedName>
        <fullName evidence="3">Double-strand break repair protein AddB</fullName>
    </submittedName>
</protein>
<evidence type="ECO:0000259" key="2">
    <source>
        <dbReference type="Pfam" id="PF12705"/>
    </source>
</evidence>
<evidence type="ECO:0000313" key="4">
    <source>
        <dbReference type="Proteomes" id="UP000199399"/>
    </source>
</evidence>
<keyword evidence="4" id="KW-1185">Reference proteome</keyword>
<evidence type="ECO:0000256" key="1">
    <source>
        <dbReference type="SAM" id="MobiDB-lite"/>
    </source>
</evidence>
<feature type="compositionally biased region" description="Pro residues" evidence="1">
    <location>
        <begin position="716"/>
        <end position="726"/>
    </location>
</feature>
<dbReference type="InterPro" id="IPR038726">
    <property type="entry name" value="PDDEXK_AddAB-type"/>
</dbReference>
<dbReference type="STRING" id="218672.SAMN04489759_101536"/>
<dbReference type="SUPFAM" id="SSF52540">
    <property type="entry name" value="P-loop containing nucleoside triphosphate hydrolases"/>
    <property type="match status" value="1"/>
</dbReference>
<organism evidence="3 4">
    <name type="scientific">Sulfitobacter delicatus</name>
    <dbReference type="NCBI Taxonomy" id="218672"/>
    <lineage>
        <taxon>Bacteria</taxon>
        <taxon>Pseudomonadati</taxon>
        <taxon>Pseudomonadota</taxon>
        <taxon>Alphaproteobacteria</taxon>
        <taxon>Rhodobacterales</taxon>
        <taxon>Roseobacteraceae</taxon>
        <taxon>Sulfitobacter</taxon>
    </lineage>
</organism>
<dbReference type="Pfam" id="PF12705">
    <property type="entry name" value="PDDEXK_1"/>
    <property type="match status" value="1"/>
</dbReference>
<dbReference type="Gene3D" id="3.90.320.10">
    <property type="match status" value="1"/>
</dbReference>
<feature type="domain" description="PD-(D/E)XK endonuclease-like" evidence="2">
    <location>
        <begin position="734"/>
        <end position="961"/>
    </location>
</feature>
<dbReference type="InterPro" id="IPR014153">
    <property type="entry name" value="Ds_break_AddB"/>
</dbReference>
<accession>A0A1G7J0N7</accession>
<dbReference type="InterPro" id="IPR011335">
    <property type="entry name" value="Restrct_endonuc-II-like"/>
</dbReference>
<dbReference type="NCBIfam" id="TIGR02786">
    <property type="entry name" value="addB_alphas"/>
    <property type="match status" value="1"/>
</dbReference>